<proteinExistence type="predicted"/>
<organism evidence="1 2">
    <name type="scientific">Rhododendron molle</name>
    <name type="common">Chinese azalea</name>
    <name type="synonym">Azalea mollis</name>
    <dbReference type="NCBI Taxonomy" id="49168"/>
    <lineage>
        <taxon>Eukaryota</taxon>
        <taxon>Viridiplantae</taxon>
        <taxon>Streptophyta</taxon>
        <taxon>Embryophyta</taxon>
        <taxon>Tracheophyta</taxon>
        <taxon>Spermatophyta</taxon>
        <taxon>Magnoliopsida</taxon>
        <taxon>eudicotyledons</taxon>
        <taxon>Gunneridae</taxon>
        <taxon>Pentapetalae</taxon>
        <taxon>asterids</taxon>
        <taxon>Ericales</taxon>
        <taxon>Ericaceae</taxon>
        <taxon>Ericoideae</taxon>
        <taxon>Rhodoreae</taxon>
        <taxon>Rhododendron</taxon>
    </lineage>
</organism>
<keyword evidence="2" id="KW-1185">Reference proteome</keyword>
<protein>
    <submittedName>
        <fullName evidence="1">Uncharacterized protein</fullName>
    </submittedName>
</protein>
<comment type="caution">
    <text evidence="1">The sequence shown here is derived from an EMBL/GenBank/DDBJ whole genome shotgun (WGS) entry which is preliminary data.</text>
</comment>
<dbReference type="EMBL" id="CM046400">
    <property type="protein sequence ID" value="KAI8524700.1"/>
    <property type="molecule type" value="Genomic_DNA"/>
</dbReference>
<reference evidence="1" key="1">
    <citation type="submission" date="2022-02" db="EMBL/GenBank/DDBJ databases">
        <title>Plant Genome Project.</title>
        <authorList>
            <person name="Zhang R.-G."/>
        </authorList>
    </citation>
    <scope>NUCLEOTIDE SEQUENCE</scope>
    <source>
        <strain evidence="1">AT1</strain>
    </source>
</reference>
<name>A0ACC0L843_RHOML</name>
<accession>A0ACC0L843</accession>
<evidence type="ECO:0000313" key="1">
    <source>
        <dbReference type="EMBL" id="KAI8524700.1"/>
    </source>
</evidence>
<gene>
    <name evidence="1" type="ORF">RHMOL_Rhmol13G0168800</name>
</gene>
<evidence type="ECO:0000313" key="2">
    <source>
        <dbReference type="Proteomes" id="UP001062846"/>
    </source>
</evidence>
<dbReference type="Proteomes" id="UP001062846">
    <property type="component" value="Chromosome 13"/>
</dbReference>
<sequence length="151" mass="17213">MPAGSIRNLVDLERAFNARFITSNKTTKELESLSQMRKLPNETLRQYSARYRQLFKEIPMIDESWAARSFKNGLESVSKILDELTMHPPHGMGEQMRIVERFCALEELYANRAAQGIPNPTSPLPIVTPQLLAPILTPQSQPKKHVNNIKE</sequence>